<gene>
    <name evidence="2" type="ORF">FQN60_002592</name>
</gene>
<feature type="region of interest" description="Disordered" evidence="1">
    <location>
        <begin position="182"/>
        <end position="203"/>
    </location>
</feature>
<organism evidence="2 3">
    <name type="scientific">Etheostoma spectabile</name>
    <name type="common">orangethroat darter</name>
    <dbReference type="NCBI Taxonomy" id="54343"/>
    <lineage>
        <taxon>Eukaryota</taxon>
        <taxon>Metazoa</taxon>
        <taxon>Chordata</taxon>
        <taxon>Craniata</taxon>
        <taxon>Vertebrata</taxon>
        <taxon>Euteleostomi</taxon>
        <taxon>Actinopterygii</taxon>
        <taxon>Neopterygii</taxon>
        <taxon>Teleostei</taxon>
        <taxon>Neoteleostei</taxon>
        <taxon>Acanthomorphata</taxon>
        <taxon>Eupercaria</taxon>
        <taxon>Perciformes</taxon>
        <taxon>Percoidei</taxon>
        <taxon>Percidae</taxon>
        <taxon>Etheostomatinae</taxon>
        <taxon>Etheostoma</taxon>
    </lineage>
</organism>
<reference evidence="2 3" key="1">
    <citation type="submission" date="2019-08" db="EMBL/GenBank/DDBJ databases">
        <title>A chromosome-level genome assembly, high-density linkage maps, and genome scans reveal the genomic architecture of hybrid incompatibilities underlying speciation via character displacement in darters (Percidae: Etheostominae).</title>
        <authorList>
            <person name="Moran R.L."/>
            <person name="Catchen J.M."/>
            <person name="Fuller R.C."/>
        </authorList>
    </citation>
    <scope>NUCLEOTIDE SEQUENCE [LARGE SCALE GENOMIC DNA]</scope>
    <source>
        <strain evidence="2">EspeVRDwgs_2016</strain>
        <tissue evidence="2">Muscle</tissue>
    </source>
</reference>
<evidence type="ECO:0008006" key="4">
    <source>
        <dbReference type="Google" id="ProtNLM"/>
    </source>
</evidence>
<comment type="caution">
    <text evidence="2">The sequence shown here is derived from an EMBL/GenBank/DDBJ whole genome shotgun (WGS) entry which is preliminary data.</text>
</comment>
<feature type="region of interest" description="Disordered" evidence="1">
    <location>
        <begin position="158"/>
        <end position="177"/>
    </location>
</feature>
<evidence type="ECO:0000256" key="1">
    <source>
        <dbReference type="SAM" id="MobiDB-lite"/>
    </source>
</evidence>
<dbReference type="AlphaFoldDB" id="A0A5J5C906"/>
<name>A0A5J5C906_9PERO</name>
<sequence length="203" mass="22644">MLLKLRLSLVSTPEGMKARKLPEEEVRGAWVQQSHSVPNTFYSFDPTEEGPGSITTELRKMAEQLRTKSSRSEPQKDYPLHITVNLQRGRGPPPEDWLRWFNRQGPTKVTIKETTRTLGLTATLLSQPHLTIKRCNTVNPATLVPTEEDGDPHHCQARVDEDYKPGPDLQDQPLSTGTTVFVDGSSSHGPDGKNYTGFAVVDQ</sequence>
<proteinExistence type="predicted"/>
<evidence type="ECO:0000313" key="3">
    <source>
        <dbReference type="Proteomes" id="UP000327493"/>
    </source>
</evidence>
<feature type="non-terminal residue" evidence="2">
    <location>
        <position position="203"/>
    </location>
</feature>
<protein>
    <recommendedName>
        <fullName evidence="4">RNase H type-1 domain-containing protein</fullName>
    </recommendedName>
</protein>
<keyword evidence="3" id="KW-1185">Reference proteome</keyword>
<evidence type="ECO:0000313" key="2">
    <source>
        <dbReference type="EMBL" id="KAA8578207.1"/>
    </source>
</evidence>
<dbReference type="EMBL" id="VOFY01000989">
    <property type="protein sequence ID" value="KAA8578207.1"/>
    <property type="molecule type" value="Genomic_DNA"/>
</dbReference>
<accession>A0A5J5C906</accession>
<dbReference type="Proteomes" id="UP000327493">
    <property type="component" value="Unassembled WGS sequence"/>
</dbReference>